<comment type="caution">
    <text evidence="2">The sequence shown here is derived from an EMBL/GenBank/DDBJ whole genome shotgun (WGS) entry which is preliminary data.</text>
</comment>
<name>A0A9D4ZS60_PEA</name>
<dbReference type="InterPro" id="IPR011990">
    <property type="entry name" value="TPR-like_helical_dom_sf"/>
</dbReference>
<dbReference type="Proteomes" id="UP001058974">
    <property type="component" value="Chromosome 7"/>
</dbReference>
<sequence length="120" mass="13394">MRHLGIVVPDKFMFPCVIRACGSSAEVLEVKKIHGLLFKLGLELDCFVGNALIDTYLKFGLVVDAQEVFEELHEILTMDELFMGLLQKIGNGFSVVVSNALIDMLRRAGKLMEAYDLIAF</sequence>
<organism evidence="2 3">
    <name type="scientific">Pisum sativum</name>
    <name type="common">Garden pea</name>
    <name type="synonym">Lathyrus oleraceus</name>
    <dbReference type="NCBI Taxonomy" id="3888"/>
    <lineage>
        <taxon>Eukaryota</taxon>
        <taxon>Viridiplantae</taxon>
        <taxon>Streptophyta</taxon>
        <taxon>Embryophyta</taxon>
        <taxon>Tracheophyta</taxon>
        <taxon>Spermatophyta</taxon>
        <taxon>Magnoliopsida</taxon>
        <taxon>eudicotyledons</taxon>
        <taxon>Gunneridae</taxon>
        <taxon>Pentapetalae</taxon>
        <taxon>rosids</taxon>
        <taxon>fabids</taxon>
        <taxon>Fabales</taxon>
        <taxon>Fabaceae</taxon>
        <taxon>Papilionoideae</taxon>
        <taxon>50 kb inversion clade</taxon>
        <taxon>NPAAA clade</taxon>
        <taxon>Hologalegina</taxon>
        <taxon>IRL clade</taxon>
        <taxon>Fabeae</taxon>
        <taxon>Lathyrus</taxon>
    </lineage>
</organism>
<dbReference type="InterPro" id="IPR046960">
    <property type="entry name" value="PPR_At4g14850-like_plant"/>
</dbReference>
<protein>
    <recommendedName>
        <fullName evidence="4">Pentatricopeptide repeat-containing protein</fullName>
    </recommendedName>
</protein>
<dbReference type="EMBL" id="JAMSHJ010000007">
    <property type="protein sequence ID" value="KAI5383362.1"/>
    <property type="molecule type" value="Genomic_DNA"/>
</dbReference>
<dbReference type="GO" id="GO:0003723">
    <property type="term" value="F:RNA binding"/>
    <property type="evidence" value="ECO:0007669"/>
    <property type="project" value="InterPro"/>
</dbReference>
<dbReference type="InterPro" id="IPR002885">
    <property type="entry name" value="PPR_rpt"/>
</dbReference>
<proteinExistence type="predicted"/>
<keyword evidence="1" id="KW-0677">Repeat</keyword>
<gene>
    <name evidence="2" type="ORF">KIW84_070678</name>
</gene>
<accession>A0A9D4ZS60</accession>
<reference evidence="2 3" key="1">
    <citation type="journal article" date="2022" name="Nat. Genet.">
        <title>Improved pea reference genome and pan-genome highlight genomic features and evolutionary characteristics.</title>
        <authorList>
            <person name="Yang T."/>
            <person name="Liu R."/>
            <person name="Luo Y."/>
            <person name="Hu S."/>
            <person name="Wang D."/>
            <person name="Wang C."/>
            <person name="Pandey M.K."/>
            <person name="Ge S."/>
            <person name="Xu Q."/>
            <person name="Li N."/>
            <person name="Li G."/>
            <person name="Huang Y."/>
            <person name="Saxena R.K."/>
            <person name="Ji Y."/>
            <person name="Li M."/>
            <person name="Yan X."/>
            <person name="He Y."/>
            <person name="Liu Y."/>
            <person name="Wang X."/>
            <person name="Xiang C."/>
            <person name="Varshney R.K."/>
            <person name="Ding H."/>
            <person name="Gao S."/>
            <person name="Zong X."/>
        </authorList>
    </citation>
    <scope>NUCLEOTIDE SEQUENCE [LARGE SCALE GENOMIC DNA]</scope>
    <source>
        <strain evidence="2 3">cv. Zhongwan 6</strain>
    </source>
</reference>
<evidence type="ECO:0000313" key="2">
    <source>
        <dbReference type="EMBL" id="KAI5383362.1"/>
    </source>
</evidence>
<keyword evidence="3" id="KW-1185">Reference proteome</keyword>
<dbReference type="PANTHER" id="PTHR47926:SF347">
    <property type="entry name" value="PENTATRICOPEPTIDE REPEAT-CONTAINING PROTEIN"/>
    <property type="match status" value="1"/>
</dbReference>
<dbReference type="AlphaFoldDB" id="A0A9D4ZS60"/>
<evidence type="ECO:0008006" key="4">
    <source>
        <dbReference type="Google" id="ProtNLM"/>
    </source>
</evidence>
<evidence type="ECO:0000313" key="3">
    <source>
        <dbReference type="Proteomes" id="UP001058974"/>
    </source>
</evidence>
<dbReference type="GO" id="GO:0009451">
    <property type="term" value="P:RNA modification"/>
    <property type="evidence" value="ECO:0007669"/>
    <property type="project" value="InterPro"/>
</dbReference>
<evidence type="ECO:0000256" key="1">
    <source>
        <dbReference type="ARBA" id="ARBA00022737"/>
    </source>
</evidence>
<dbReference type="Gramene" id="Psat07G0067800-T1">
    <property type="protein sequence ID" value="KAI5383362.1"/>
    <property type="gene ID" value="KIW84_070678"/>
</dbReference>
<dbReference type="Pfam" id="PF01535">
    <property type="entry name" value="PPR"/>
    <property type="match status" value="2"/>
</dbReference>
<dbReference type="Gene3D" id="1.25.40.10">
    <property type="entry name" value="Tetratricopeptide repeat domain"/>
    <property type="match status" value="1"/>
</dbReference>
<dbReference type="PANTHER" id="PTHR47926">
    <property type="entry name" value="PENTATRICOPEPTIDE REPEAT-CONTAINING PROTEIN"/>
    <property type="match status" value="1"/>
</dbReference>